<dbReference type="InterPro" id="IPR002259">
    <property type="entry name" value="Eqnu_transpt"/>
</dbReference>
<evidence type="ECO:0000256" key="1">
    <source>
        <dbReference type="ARBA" id="ARBA00004141"/>
    </source>
</evidence>
<keyword evidence="3" id="KW-0813">Transport</keyword>
<dbReference type="Pfam" id="PF01733">
    <property type="entry name" value="Nucleoside_tran"/>
    <property type="match status" value="1"/>
</dbReference>
<dbReference type="PANTHER" id="PTHR10332">
    <property type="entry name" value="EQUILIBRATIVE NUCLEOSIDE TRANSPORTER"/>
    <property type="match status" value="1"/>
</dbReference>
<feature type="transmembrane region" description="Helical" evidence="7">
    <location>
        <begin position="259"/>
        <end position="279"/>
    </location>
</feature>
<name>A0A6G0X468_9STRA</name>
<feature type="transmembrane region" description="Helical" evidence="7">
    <location>
        <begin position="111"/>
        <end position="136"/>
    </location>
</feature>
<keyword evidence="9" id="KW-1185">Reference proteome</keyword>
<organism evidence="8 9">
    <name type="scientific">Aphanomyces euteiches</name>
    <dbReference type="NCBI Taxonomy" id="100861"/>
    <lineage>
        <taxon>Eukaryota</taxon>
        <taxon>Sar</taxon>
        <taxon>Stramenopiles</taxon>
        <taxon>Oomycota</taxon>
        <taxon>Saprolegniomycetes</taxon>
        <taxon>Saprolegniales</taxon>
        <taxon>Verrucalvaceae</taxon>
        <taxon>Aphanomyces</taxon>
    </lineage>
</organism>
<evidence type="ECO:0000313" key="8">
    <source>
        <dbReference type="EMBL" id="KAF0734729.1"/>
    </source>
</evidence>
<keyword evidence="5 7" id="KW-1133">Transmembrane helix</keyword>
<feature type="transmembrane region" description="Helical" evidence="7">
    <location>
        <begin position="51"/>
        <end position="74"/>
    </location>
</feature>
<feature type="transmembrane region" description="Helical" evidence="7">
    <location>
        <begin position="81"/>
        <end position="99"/>
    </location>
</feature>
<dbReference type="GO" id="GO:0005886">
    <property type="term" value="C:plasma membrane"/>
    <property type="evidence" value="ECO:0007669"/>
    <property type="project" value="TreeGrafter"/>
</dbReference>
<evidence type="ECO:0000313" key="9">
    <source>
        <dbReference type="Proteomes" id="UP000481153"/>
    </source>
</evidence>
<sequence length="381" mass="41462">MESPFLGAPESSSVANAIFAVLGFAYLFPYHAMIQPVDYWHHLFPDVNMDVLISLHYTIMAVTMLCLLVCVGGVLRYTRRIVSGLVAQVLVLGLIPAAALLDQSTWRYMSILSSSVAIAIATSFLDSSVFGLASLFPQGALEHVQFGIGLSGLFAAILRVVSKACFTATMVETATMIYFFAGAVVVVGVFVAYLILLRLPVTRHCMHTTKQSVFEVRLLRKIWRSEGLVMLTYATSFTVFPGAISTIPSFQSPWLIDSAWWQLILLTAFATMDLVGRYAARWRFGLAAHSVWRVSMRLLLVPLILCSVKGVWLTHDAISIMLVVLFAFSNGYCGTLTVVFVNDCVDASELSASGMLSSLSINLGLALGAAVGFGLSRLLGF</sequence>
<accession>A0A6G0X468</accession>
<proteinExistence type="inferred from homology"/>
<feature type="transmembrane region" description="Helical" evidence="7">
    <location>
        <begin position="148"/>
        <end position="171"/>
    </location>
</feature>
<evidence type="ECO:0000256" key="6">
    <source>
        <dbReference type="ARBA" id="ARBA00023136"/>
    </source>
</evidence>
<feature type="transmembrane region" description="Helical" evidence="7">
    <location>
        <begin position="318"/>
        <end position="341"/>
    </location>
</feature>
<dbReference type="AlphaFoldDB" id="A0A6G0X468"/>
<comment type="caution">
    <text evidence="8">The sequence shown here is derived from an EMBL/GenBank/DDBJ whole genome shotgun (WGS) entry which is preliminary data.</text>
</comment>
<dbReference type="PANTHER" id="PTHR10332:SF10">
    <property type="entry name" value="EQUILIBRATIVE NUCLEOSIDE TRANSPORTER 4"/>
    <property type="match status" value="1"/>
</dbReference>
<keyword evidence="4 7" id="KW-0812">Transmembrane</keyword>
<evidence type="ECO:0000256" key="2">
    <source>
        <dbReference type="ARBA" id="ARBA00007965"/>
    </source>
</evidence>
<evidence type="ECO:0000256" key="7">
    <source>
        <dbReference type="SAM" id="Phobius"/>
    </source>
</evidence>
<evidence type="ECO:0000256" key="3">
    <source>
        <dbReference type="ARBA" id="ARBA00022448"/>
    </source>
</evidence>
<comment type="similarity">
    <text evidence="2">Belongs to the SLC29A/ENT transporter (TC 2.A.57) family.</text>
</comment>
<dbReference type="VEuPathDB" id="FungiDB:AeMF1_016156"/>
<keyword evidence="6 7" id="KW-0472">Membrane</keyword>
<reference evidence="8 9" key="1">
    <citation type="submission" date="2019-07" db="EMBL/GenBank/DDBJ databases">
        <title>Genomics analysis of Aphanomyces spp. identifies a new class of oomycete effector associated with host adaptation.</title>
        <authorList>
            <person name="Gaulin E."/>
        </authorList>
    </citation>
    <scope>NUCLEOTIDE SEQUENCE [LARGE SCALE GENOMIC DNA]</scope>
    <source>
        <strain evidence="8 9">ATCC 201684</strain>
    </source>
</reference>
<feature type="transmembrane region" description="Helical" evidence="7">
    <location>
        <begin position="227"/>
        <end position="247"/>
    </location>
</feature>
<evidence type="ECO:0000256" key="5">
    <source>
        <dbReference type="ARBA" id="ARBA00022989"/>
    </source>
</evidence>
<evidence type="ECO:0008006" key="10">
    <source>
        <dbReference type="Google" id="ProtNLM"/>
    </source>
</evidence>
<feature type="transmembrane region" description="Helical" evidence="7">
    <location>
        <begin position="177"/>
        <end position="197"/>
    </location>
</feature>
<feature type="transmembrane region" description="Helical" evidence="7">
    <location>
        <begin position="353"/>
        <end position="375"/>
    </location>
</feature>
<gene>
    <name evidence="8" type="ORF">Ae201684_008687</name>
</gene>
<protein>
    <recommendedName>
        <fullName evidence="10">Major facilitator superfamily (MFS) profile domain-containing protein</fullName>
    </recommendedName>
</protein>
<comment type="subcellular location">
    <subcellularLocation>
        <location evidence="1">Membrane</location>
        <topology evidence="1">Multi-pass membrane protein</topology>
    </subcellularLocation>
</comment>
<dbReference type="EMBL" id="VJMJ01000107">
    <property type="protein sequence ID" value="KAF0734729.1"/>
    <property type="molecule type" value="Genomic_DNA"/>
</dbReference>
<feature type="transmembrane region" description="Helical" evidence="7">
    <location>
        <begin position="291"/>
        <end position="312"/>
    </location>
</feature>
<evidence type="ECO:0000256" key="4">
    <source>
        <dbReference type="ARBA" id="ARBA00022692"/>
    </source>
</evidence>
<feature type="transmembrane region" description="Helical" evidence="7">
    <location>
        <begin position="12"/>
        <end position="31"/>
    </location>
</feature>
<dbReference type="Proteomes" id="UP000481153">
    <property type="component" value="Unassembled WGS sequence"/>
</dbReference>
<dbReference type="GO" id="GO:0005337">
    <property type="term" value="F:nucleoside transmembrane transporter activity"/>
    <property type="evidence" value="ECO:0007669"/>
    <property type="project" value="InterPro"/>
</dbReference>